<sequence>MRRLAFILAVAVLVNKLWALSAAENEPEDEEAGGQSGKNYRRNCAPGRNSDSTPKPSKKPGLPSSPQNTSTSPLPPQSEPEKKEARRPFAYPNWNLGDSPFEEPPRPSWQRPYVDPRPPNNVWDYQSFRPPYNNFGYMNNPPQTPGRFPAQVPPYLGHDPRGNYLPPPFGNNRMRPIGYRSSSSADEDIFREILATWPEGHNSVYHDPDSGKSYGFLWTPLEN</sequence>
<feature type="region of interest" description="Disordered" evidence="1">
    <location>
        <begin position="21"/>
        <end position="113"/>
    </location>
</feature>
<proteinExistence type="predicted"/>
<feature type="signal peptide" evidence="2">
    <location>
        <begin position="1"/>
        <end position="19"/>
    </location>
</feature>
<dbReference type="AlphaFoldDB" id="A0A1Y1LAT3"/>
<protein>
    <submittedName>
        <fullName evidence="3">Uncharacterized protein</fullName>
    </submittedName>
</protein>
<dbReference type="RefSeq" id="XP_031354299.1">
    <property type="nucleotide sequence ID" value="XM_031498439.1"/>
</dbReference>
<evidence type="ECO:0000313" key="3">
    <source>
        <dbReference type="EMBL" id="JAV69045.1"/>
    </source>
</evidence>
<name>A0A1Y1LAT3_PHOPY</name>
<organism evidence="3">
    <name type="scientific">Photinus pyralis</name>
    <name type="common">Common eastern firefly</name>
    <name type="synonym">Lampyris pyralis</name>
    <dbReference type="NCBI Taxonomy" id="7054"/>
    <lineage>
        <taxon>Eukaryota</taxon>
        <taxon>Metazoa</taxon>
        <taxon>Ecdysozoa</taxon>
        <taxon>Arthropoda</taxon>
        <taxon>Hexapoda</taxon>
        <taxon>Insecta</taxon>
        <taxon>Pterygota</taxon>
        <taxon>Neoptera</taxon>
        <taxon>Endopterygota</taxon>
        <taxon>Coleoptera</taxon>
        <taxon>Polyphaga</taxon>
        <taxon>Elateriformia</taxon>
        <taxon>Elateroidea</taxon>
        <taxon>Lampyridae</taxon>
        <taxon>Lampyrinae</taxon>
        <taxon>Photinus</taxon>
    </lineage>
</organism>
<evidence type="ECO:0000256" key="2">
    <source>
        <dbReference type="SAM" id="SignalP"/>
    </source>
</evidence>
<keyword evidence="2" id="KW-0732">Signal</keyword>
<dbReference type="EMBL" id="GEZM01063639">
    <property type="protein sequence ID" value="JAV69045.1"/>
    <property type="molecule type" value="Transcribed_RNA"/>
</dbReference>
<dbReference type="KEGG" id="ppyr:116178818"/>
<accession>A0A1Y1LAT3</accession>
<reference evidence="3" key="1">
    <citation type="journal article" date="2016" name="Sci. Rep.">
        <title>Molecular characterization of firefly nuptial gifts: a multi-omics approach sheds light on postcopulatory sexual selection.</title>
        <authorList>
            <person name="Al-Wathiqui N."/>
            <person name="Fallon T.R."/>
            <person name="South A."/>
            <person name="Weng J.K."/>
            <person name="Lewis S.M."/>
        </authorList>
    </citation>
    <scope>NUCLEOTIDE SEQUENCE</scope>
</reference>
<feature type="chain" id="PRO_5013163763" evidence="2">
    <location>
        <begin position="20"/>
        <end position="223"/>
    </location>
</feature>
<evidence type="ECO:0000256" key="1">
    <source>
        <dbReference type="SAM" id="MobiDB-lite"/>
    </source>
</evidence>
<dbReference type="GeneID" id="116178818"/>